<dbReference type="InterPro" id="IPR007630">
    <property type="entry name" value="RNA_pol_sigma70_r4"/>
</dbReference>
<evidence type="ECO:0000313" key="4">
    <source>
        <dbReference type="Proteomes" id="UP000178835"/>
    </source>
</evidence>
<dbReference type="SUPFAM" id="SSF88659">
    <property type="entry name" value="Sigma3 and sigma4 domains of RNA polymerase sigma factors"/>
    <property type="match status" value="1"/>
</dbReference>
<proteinExistence type="predicted"/>
<protein>
    <recommendedName>
        <fullName evidence="2">HTH HARE-type domain-containing protein</fullName>
    </recommendedName>
</protein>
<evidence type="ECO:0000256" key="1">
    <source>
        <dbReference type="ARBA" id="ARBA00023163"/>
    </source>
</evidence>
<gene>
    <name evidence="3" type="ORF">A2919_02275</name>
</gene>
<dbReference type="PANTHER" id="PTHR30603:SF47">
    <property type="entry name" value="RNA POLYMERASE SIGMA FACTOR SIGD, CHLOROPLASTIC"/>
    <property type="match status" value="1"/>
</dbReference>
<dbReference type="Proteomes" id="UP000178835">
    <property type="component" value="Unassembled WGS sequence"/>
</dbReference>
<evidence type="ECO:0000259" key="2">
    <source>
        <dbReference type="PROSITE" id="PS51913"/>
    </source>
</evidence>
<dbReference type="InterPro" id="IPR038087">
    <property type="entry name" value="RNAP_delta_N_dom_sf"/>
</dbReference>
<dbReference type="InterPro" id="IPR050239">
    <property type="entry name" value="Sigma-70_RNA_pol_init_factors"/>
</dbReference>
<dbReference type="Gene3D" id="1.10.10.10">
    <property type="entry name" value="Winged helix-like DNA-binding domain superfamily/Winged helix DNA-binding domain"/>
    <property type="match status" value="1"/>
</dbReference>
<dbReference type="PANTHER" id="PTHR30603">
    <property type="entry name" value="RNA POLYMERASE SIGMA FACTOR RPO"/>
    <property type="match status" value="1"/>
</dbReference>
<dbReference type="InterPro" id="IPR013324">
    <property type="entry name" value="RNA_pol_sigma_r3/r4-like"/>
</dbReference>
<dbReference type="EMBL" id="MHOH01000011">
    <property type="protein sequence ID" value="OGZ60855.1"/>
    <property type="molecule type" value="Genomic_DNA"/>
</dbReference>
<dbReference type="Pfam" id="PF04545">
    <property type="entry name" value="Sigma70_r4"/>
    <property type="match status" value="1"/>
</dbReference>
<dbReference type="InterPro" id="IPR036388">
    <property type="entry name" value="WH-like_DNA-bd_sf"/>
</dbReference>
<organism evidence="3 4">
    <name type="scientific">Candidatus Spechtbacteria bacterium RIFCSPLOWO2_01_FULL_43_12</name>
    <dbReference type="NCBI Taxonomy" id="1802162"/>
    <lineage>
        <taxon>Bacteria</taxon>
        <taxon>Candidatus Spechtiibacteriota</taxon>
    </lineage>
</organism>
<dbReference type="PRINTS" id="PR00046">
    <property type="entry name" value="SIGMA70FCT"/>
</dbReference>
<accession>A0A1G2HEE6</accession>
<name>A0A1G2HEE6_9BACT</name>
<reference evidence="3 4" key="1">
    <citation type="journal article" date="2016" name="Nat. Commun.">
        <title>Thousands of microbial genomes shed light on interconnected biogeochemical processes in an aquifer system.</title>
        <authorList>
            <person name="Anantharaman K."/>
            <person name="Brown C.T."/>
            <person name="Hug L.A."/>
            <person name="Sharon I."/>
            <person name="Castelle C.J."/>
            <person name="Probst A.J."/>
            <person name="Thomas B.C."/>
            <person name="Singh A."/>
            <person name="Wilkins M.J."/>
            <person name="Karaoz U."/>
            <person name="Brodie E.L."/>
            <person name="Williams K.H."/>
            <person name="Hubbard S.S."/>
            <person name="Banfield J.F."/>
        </authorList>
    </citation>
    <scope>NUCLEOTIDE SEQUENCE [LARGE SCALE GENOMIC DNA]</scope>
</reference>
<keyword evidence="1" id="KW-0804">Transcription</keyword>
<comment type="caution">
    <text evidence="3">The sequence shown here is derived from an EMBL/GenBank/DDBJ whole genome shotgun (WGS) entry which is preliminary data.</text>
</comment>
<dbReference type="Gene3D" id="1.10.10.1250">
    <property type="entry name" value="RNA polymerase, subunit delta, N-terminal domain"/>
    <property type="match status" value="1"/>
</dbReference>
<dbReference type="GO" id="GO:0006352">
    <property type="term" value="P:DNA-templated transcription initiation"/>
    <property type="evidence" value="ECO:0007669"/>
    <property type="project" value="InterPro"/>
</dbReference>
<sequence>MSNVSVAAKLNVKQLIEKTLGVLSERNGAILASRHGVGGSGGKQTLESIGQGYGITRERVRQIEEASYYKIRKSAEFEMLKPALAEISNFIEKQGGTVSETNLMNSLVTESNRPHLALMLALSEDLVYMKEGDVHKAGWSVSKSRAEKTKKVLANIENKLEKLGEPVSEDAVIGLVYEANTESLPISEENVFSFLNVSRNLKKGPFEKWGLSYWPQISPRGVRDKVYLVLSQAGEPLHFRKLAELIDKAEFGGQGKKTHPQTVHNELIKDERFVLIGRGIYALSDWGYVPGTVKDVIISVLEGEGAPVERDIIVEKVLNQRKVQKNTILLNLQNKKHFKRAEGSRFHLA</sequence>
<dbReference type="AlphaFoldDB" id="A0A1G2HEE6"/>
<dbReference type="PROSITE" id="PS51913">
    <property type="entry name" value="HTH_HARE"/>
    <property type="match status" value="1"/>
</dbReference>
<dbReference type="GO" id="GO:0003700">
    <property type="term" value="F:DNA-binding transcription factor activity"/>
    <property type="evidence" value="ECO:0007669"/>
    <property type="project" value="InterPro"/>
</dbReference>
<dbReference type="InterPro" id="IPR007759">
    <property type="entry name" value="Asxl_HARE-HTH"/>
</dbReference>
<dbReference type="InterPro" id="IPR000943">
    <property type="entry name" value="RNA_pol_sigma70"/>
</dbReference>
<evidence type="ECO:0000313" key="3">
    <source>
        <dbReference type="EMBL" id="OGZ60855.1"/>
    </source>
</evidence>
<feature type="domain" description="HTH HARE-type" evidence="2">
    <location>
        <begin position="220"/>
        <end position="286"/>
    </location>
</feature>